<evidence type="ECO:0000256" key="1">
    <source>
        <dbReference type="SAM" id="Phobius"/>
    </source>
</evidence>
<dbReference type="RefSeq" id="WP_243555179.1">
    <property type="nucleotide sequence ID" value="NZ_CP094528.1"/>
</dbReference>
<accession>A0ABY4C1M0</accession>
<feature type="transmembrane region" description="Helical" evidence="1">
    <location>
        <begin position="88"/>
        <end position="112"/>
    </location>
</feature>
<keyword evidence="1" id="KW-0472">Membrane</keyword>
<keyword evidence="3" id="KW-1185">Reference proteome</keyword>
<feature type="transmembrane region" description="Helical" evidence="1">
    <location>
        <begin position="6"/>
        <end position="32"/>
    </location>
</feature>
<sequence length="203" mass="20643">MVSGFVGWHFLSIVFVMLLLAGAGAGVAALLVTLSRRSAPPQLPTGSDPNAGPVASAALPLTTSARLDELDRRLPAQDASTGVRARHVLGPVLTVMLTCIALPLNLAAMYWLSISLHDYDSSGAGGPFRSCTGASTECTGMNPVGIVLASAVLIGVAVAIGLAGQAIAAYPAKRLGRIILAAVSATVTLAGAALVWHLLTQPR</sequence>
<dbReference type="EMBL" id="CP094528">
    <property type="protein sequence ID" value="UOE43871.1"/>
    <property type="molecule type" value="Genomic_DNA"/>
</dbReference>
<proteinExistence type="predicted"/>
<protein>
    <submittedName>
        <fullName evidence="2">Uncharacterized protein</fullName>
    </submittedName>
</protein>
<feature type="transmembrane region" description="Helical" evidence="1">
    <location>
        <begin position="175"/>
        <end position="199"/>
    </location>
</feature>
<keyword evidence="1" id="KW-1133">Transmembrane helix</keyword>
<evidence type="ECO:0000313" key="3">
    <source>
        <dbReference type="Proteomes" id="UP000832097"/>
    </source>
</evidence>
<reference evidence="2 3" key="1">
    <citation type="submission" date="2022-03" db="EMBL/GenBank/DDBJ databases">
        <title>Mucilaginibacter sp. isolated from the gut of Protaetia brevitarsis seulensis larvae.</title>
        <authorList>
            <person name="Won M."/>
            <person name="Kim S.-J."/>
            <person name="Kwon S.-W."/>
        </authorList>
    </citation>
    <scope>NUCLEOTIDE SEQUENCE [LARGE SCALE GENOMIC DNA]</scope>
    <source>
        <strain evidence="2 3">CFWR-12</strain>
    </source>
</reference>
<gene>
    <name evidence="2" type="ORF">MTO99_17155</name>
</gene>
<dbReference type="Proteomes" id="UP000832097">
    <property type="component" value="Chromosome"/>
</dbReference>
<feature type="transmembrane region" description="Helical" evidence="1">
    <location>
        <begin position="144"/>
        <end position="163"/>
    </location>
</feature>
<keyword evidence="1" id="KW-0812">Transmembrane</keyword>
<evidence type="ECO:0000313" key="2">
    <source>
        <dbReference type="EMBL" id="UOE43871.1"/>
    </source>
</evidence>
<organism evidence="2 3">
    <name type="scientific">Agromyces larvae</name>
    <dbReference type="NCBI Taxonomy" id="2929802"/>
    <lineage>
        <taxon>Bacteria</taxon>
        <taxon>Bacillati</taxon>
        <taxon>Actinomycetota</taxon>
        <taxon>Actinomycetes</taxon>
        <taxon>Micrococcales</taxon>
        <taxon>Microbacteriaceae</taxon>
        <taxon>Agromyces</taxon>
    </lineage>
</organism>
<name>A0ABY4C1M0_9MICO</name>